<evidence type="ECO:0000259" key="2">
    <source>
        <dbReference type="PROSITE" id="PS50104"/>
    </source>
</evidence>
<dbReference type="InterPro" id="IPR042342">
    <property type="entry name" value="TTC22"/>
</dbReference>
<dbReference type="Proteomes" id="UP000694865">
    <property type="component" value="Unplaced"/>
</dbReference>
<dbReference type="SUPFAM" id="SSF52200">
    <property type="entry name" value="Toll/Interleukin receptor TIR domain"/>
    <property type="match status" value="1"/>
</dbReference>
<proteinExistence type="predicted"/>
<evidence type="ECO:0000256" key="1">
    <source>
        <dbReference type="SAM" id="MobiDB-lite"/>
    </source>
</evidence>
<gene>
    <name evidence="4" type="primary">LOC102809718</name>
</gene>
<evidence type="ECO:0000313" key="4">
    <source>
        <dbReference type="RefSeq" id="XP_006826089.1"/>
    </source>
</evidence>
<keyword evidence="3" id="KW-1185">Reference proteome</keyword>
<organism evidence="3 4">
    <name type="scientific">Saccoglossus kowalevskii</name>
    <name type="common">Acorn worm</name>
    <dbReference type="NCBI Taxonomy" id="10224"/>
    <lineage>
        <taxon>Eukaryota</taxon>
        <taxon>Metazoa</taxon>
        <taxon>Hemichordata</taxon>
        <taxon>Enteropneusta</taxon>
        <taxon>Harrimaniidae</taxon>
        <taxon>Saccoglossus</taxon>
    </lineage>
</organism>
<evidence type="ECO:0000313" key="3">
    <source>
        <dbReference type="Proteomes" id="UP000694865"/>
    </source>
</evidence>
<protein>
    <submittedName>
        <fullName evidence="4">Toll-like receptor 2 type-2-like</fullName>
    </submittedName>
</protein>
<dbReference type="RefSeq" id="XP_006826089.1">
    <property type="nucleotide sequence ID" value="XM_006826026.1"/>
</dbReference>
<dbReference type="PANTHER" id="PTHR16253:SF0">
    <property type="entry name" value="TETRATRICOPEPTIDE REPEAT PROTEIN 22"/>
    <property type="match status" value="1"/>
</dbReference>
<feature type="domain" description="TIR" evidence="2">
    <location>
        <begin position="87"/>
        <end position="217"/>
    </location>
</feature>
<dbReference type="InterPro" id="IPR000157">
    <property type="entry name" value="TIR_dom"/>
</dbReference>
<dbReference type="Gene3D" id="3.40.50.10140">
    <property type="entry name" value="Toll/interleukin-1 receptor homology (TIR) domain"/>
    <property type="match status" value="1"/>
</dbReference>
<dbReference type="PROSITE" id="PS50104">
    <property type="entry name" value="TIR"/>
    <property type="match status" value="1"/>
</dbReference>
<dbReference type="GeneID" id="102809718"/>
<dbReference type="PANTHER" id="PTHR16253">
    <property type="entry name" value="TETRATRICOPEPTIDE REPEAT PROTEIN 22"/>
    <property type="match status" value="1"/>
</dbReference>
<sequence>MEEDDDVFSLQVESTDLPSEPLEDYDAESPVLDWELQDTHTEHFFVQTEEEHHVESDSTEGGIEISPVVSTTPDSICSMAPPLVGKETSHVFFCYSPSDNEWVANVVRKLESPAYGFKCYNHELVCEPEKSKADLILSCTCCCKKVVVVLSSAFLESAWCQLDNAYVIQQLIKDTNKIIVVALNDCNAPHYLQHFVPVNAMSKSFWPRFIASLKQEIFVDVVNSFSNEHAEQKS</sequence>
<dbReference type="InterPro" id="IPR035897">
    <property type="entry name" value="Toll_tir_struct_dom_sf"/>
</dbReference>
<name>A0ABM0N1E8_SACKO</name>
<dbReference type="Pfam" id="PF13676">
    <property type="entry name" value="TIR_2"/>
    <property type="match status" value="1"/>
</dbReference>
<feature type="region of interest" description="Disordered" evidence="1">
    <location>
        <begin position="1"/>
        <end position="24"/>
    </location>
</feature>
<accession>A0ABM0N1E8</accession>
<reference evidence="4" key="1">
    <citation type="submission" date="2025-08" db="UniProtKB">
        <authorList>
            <consortium name="RefSeq"/>
        </authorList>
    </citation>
    <scope>IDENTIFICATION</scope>
    <source>
        <tissue evidence="4">Testes</tissue>
    </source>
</reference>